<dbReference type="CDD" id="cd00085">
    <property type="entry name" value="HNHc"/>
    <property type="match status" value="1"/>
</dbReference>
<accession>A0ABQ2DFR3</accession>
<feature type="domain" description="HNH nuclease" evidence="1">
    <location>
        <begin position="150"/>
        <end position="209"/>
    </location>
</feature>
<gene>
    <name evidence="2" type="ORF">GCM10008938_48320</name>
</gene>
<keyword evidence="2" id="KW-0255">Endonuclease</keyword>
<dbReference type="InterPro" id="IPR003615">
    <property type="entry name" value="HNH_nuc"/>
</dbReference>
<dbReference type="InterPro" id="IPR002711">
    <property type="entry name" value="HNH"/>
</dbReference>
<reference evidence="3" key="1">
    <citation type="journal article" date="2019" name="Int. J. Syst. Evol. Microbiol.">
        <title>The Global Catalogue of Microorganisms (GCM) 10K type strain sequencing project: providing services to taxonomists for standard genome sequencing and annotation.</title>
        <authorList>
            <consortium name="The Broad Institute Genomics Platform"/>
            <consortium name="The Broad Institute Genome Sequencing Center for Infectious Disease"/>
            <person name="Wu L."/>
            <person name="Ma J."/>
        </authorList>
    </citation>
    <scope>NUCLEOTIDE SEQUENCE [LARGE SCALE GENOMIC DNA]</scope>
    <source>
        <strain evidence="3">JCM 14370</strain>
    </source>
</reference>
<comment type="caution">
    <text evidence="2">The sequence shown here is derived from an EMBL/GenBank/DDBJ whole genome shotgun (WGS) entry which is preliminary data.</text>
</comment>
<dbReference type="Gene3D" id="1.10.30.50">
    <property type="match status" value="1"/>
</dbReference>
<dbReference type="SMART" id="SM00507">
    <property type="entry name" value="HNHc"/>
    <property type="match status" value="1"/>
</dbReference>
<dbReference type="EMBL" id="BMOD01000036">
    <property type="protein sequence ID" value="GGJ56495.1"/>
    <property type="molecule type" value="Genomic_DNA"/>
</dbReference>
<evidence type="ECO:0000313" key="2">
    <source>
        <dbReference type="EMBL" id="GGJ56495.1"/>
    </source>
</evidence>
<evidence type="ECO:0000313" key="3">
    <source>
        <dbReference type="Proteomes" id="UP000632222"/>
    </source>
</evidence>
<dbReference type="RefSeq" id="WP_189008366.1">
    <property type="nucleotide sequence ID" value="NZ_BMOD01000036.1"/>
</dbReference>
<keyword evidence="3" id="KW-1185">Reference proteome</keyword>
<protein>
    <submittedName>
        <fullName evidence="2">HNH endonuclease</fullName>
    </submittedName>
</protein>
<keyword evidence="2" id="KW-0540">Nuclease</keyword>
<organism evidence="2 3">
    <name type="scientific">Deinococcus roseus</name>
    <dbReference type="NCBI Taxonomy" id="392414"/>
    <lineage>
        <taxon>Bacteria</taxon>
        <taxon>Thermotogati</taxon>
        <taxon>Deinococcota</taxon>
        <taxon>Deinococci</taxon>
        <taxon>Deinococcales</taxon>
        <taxon>Deinococcaceae</taxon>
        <taxon>Deinococcus</taxon>
    </lineage>
</organism>
<name>A0ABQ2DFR3_9DEIO</name>
<proteinExistence type="predicted"/>
<dbReference type="Pfam" id="PF01844">
    <property type="entry name" value="HNH"/>
    <property type="match status" value="1"/>
</dbReference>
<dbReference type="Proteomes" id="UP000632222">
    <property type="component" value="Unassembled WGS sequence"/>
</dbReference>
<dbReference type="GO" id="GO:0004519">
    <property type="term" value="F:endonuclease activity"/>
    <property type="evidence" value="ECO:0007669"/>
    <property type="project" value="UniProtKB-KW"/>
</dbReference>
<keyword evidence="2" id="KW-0378">Hydrolase</keyword>
<sequence>MATEIWTDEELDAAVGAYVEMLNQEKEGKPYVKMDYNRSLVGGPIANRSRKSIEWRMQNISAVLVEMGQDRIVGYKPARHVTGQIKDKIIGFLNKRGIFNQEEMQPVADQQHLYQRVTALRQKKFAQQPLGQQVPKTVQAQRTLYVRDPKVVAWVLEQAKGHCELCGSAAPFLTAEGLPFLEVHHVKGLAEGGPDTTENAVALCPNCHRLCHYAANKKEAVSKLLQNVARLQPF</sequence>
<evidence type="ECO:0000259" key="1">
    <source>
        <dbReference type="SMART" id="SM00507"/>
    </source>
</evidence>